<dbReference type="InterPro" id="IPR032675">
    <property type="entry name" value="LRR_dom_sf"/>
</dbReference>
<proteinExistence type="predicted"/>
<dbReference type="InterPro" id="IPR052394">
    <property type="entry name" value="LRR-containing"/>
</dbReference>
<dbReference type="AlphaFoldDB" id="D8LHE6"/>
<sequence>MAVASRRAAPDAPTLTAHGGYSSSTGQLASKTSTPSLPHVQFASAGKDGAGAISSASARSLKIGGGSSQLPASAAEERDAAAAAAAAAVAAKRMPALPGTERGMTTGNANTSVSSASTAAAKVRVSFGGLEAGTVNTWAGGGGGPEEPDQRDGSSHHRKGDPAAAKHGTSAGGTVVSLMKRGATERRSSNGSDGTPGGGSSAVPGGPANGNSGVVGAGGAGKPRRRARRGSRGDDCSRGSMDTLTTTSVSTVTRGVALQWKPRLNVELGSFVYPSLMLEKSACLQIDAPADSLAGGSRRRLAEASGSSGNLKLGRQQSRRKKSLVSAVAGGGDAGAPEVKTRNPKSRGGSASDSKATLPPLTWVLSAEPEQTPSGLVTFQFSQPLQRDGGNGGSVTFEMNREDSSCSNSNLTIDTAGGNREGGVLPSWPGGDDQTSLCSSKFSNRSFEDCLRAGEGKLRDEIHRLHKEIQQISGNDAKDMKGGGVLAAQTRQMMINDKTRAAVALMSTKSRASAVQYDKLVNRPGKGWARANRIVSKMKKSDLDDIKKKDKMEMREELKRLEKERHEEEDRRIAKEFQEMQQKAKMANGRLRLKQMVSVEEKLLAKESYFSQFQQTARTRQGGYFSGSGGVAGTEGGRGALSMMADGFGGGSPFNTARTGLRQSTSPPSSRGSISSPGRPGSAGVHQAPDGSKRQAMARDVFIVACLELGLHPDLSRVQWNLGGIDLSNFGLGDQLAGALAASMKHSPPESLVLRDNRMTDVPLGVVISALDVDSLMKLDLSENKVGPKAMKTLCSFLEDGSCLETLVLTATHLGDAEIAPLCETLMDNDMLLSLNLSRNKLRSAGASSLASMLSSSGCGLHELDISWNCCSGKGTVELGEALKRQRTLRKLELAFNSFSEDSTIALASALLDNRQLASLDLSWNRIGGRPSLALSRMLCLNTTLRKLNLNGNPLTETGGRSIVRVR</sequence>
<dbReference type="Proteomes" id="UP000002630">
    <property type="component" value="Unassembled WGS sequence"/>
</dbReference>
<feature type="region of interest" description="Disordered" evidence="2">
    <location>
        <begin position="303"/>
        <end position="357"/>
    </location>
</feature>
<dbReference type="InterPro" id="IPR001611">
    <property type="entry name" value="Leu-rich_rpt"/>
</dbReference>
<feature type="region of interest" description="Disordered" evidence="2">
    <location>
        <begin position="133"/>
        <end position="243"/>
    </location>
</feature>
<dbReference type="eggNOG" id="KOG4308">
    <property type="taxonomic scope" value="Eukaryota"/>
</dbReference>
<dbReference type="PANTHER" id="PTHR24114:SF2">
    <property type="entry name" value="F-BOX DOMAIN-CONTAINING PROTEIN-RELATED"/>
    <property type="match status" value="1"/>
</dbReference>
<feature type="compositionally biased region" description="Polar residues" evidence="2">
    <location>
        <begin position="21"/>
        <end position="36"/>
    </location>
</feature>
<reference evidence="3 4" key="1">
    <citation type="journal article" date="2010" name="Nature">
        <title>The Ectocarpus genome and the independent evolution of multicellularity in brown algae.</title>
        <authorList>
            <person name="Cock J.M."/>
            <person name="Sterck L."/>
            <person name="Rouze P."/>
            <person name="Scornet D."/>
            <person name="Allen A.E."/>
            <person name="Amoutzias G."/>
            <person name="Anthouard V."/>
            <person name="Artiguenave F."/>
            <person name="Aury J.M."/>
            <person name="Badger J.H."/>
            <person name="Beszteri B."/>
            <person name="Billiau K."/>
            <person name="Bonnet E."/>
            <person name="Bothwell J.H."/>
            <person name="Bowler C."/>
            <person name="Boyen C."/>
            <person name="Brownlee C."/>
            <person name="Carrano C.J."/>
            <person name="Charrier B."/>
            <person name="Cho G.Y."/>
            <person name="Coelho S.M."/>
            <person name="Collen J."/>
            <person name="Corre E."/>
            <person name="Da Silva C."/>
            <person name="Delage L."/>
            <person name="Delaroque N."/>
            <person name="Dittami S.M."/>
            <person name="Doulbeau S."/>
            <person name="Elias M."/>
            <person name="Farnham G."/>
            <person name="Gachon C.M."/>
            <person name="Gschloessl B."/>
            <person name="Heesch S."/>
            <person name="Jabbari K."/>
            <person name="Jubin C."/>
            <person name="Kawai H."/>
            <person name="Kimura K."/>
            <person name="Kloareg B."/>
            <person name="Kupper F.C."/>
            <person name="Lang D."/>
            <person name="Le Bail A."/>
            <person name="Leblanc C."/>
            <person name="Lerouge P."/>
            <person name="Lohr M."/>
            <person name="Lopez P.J."/>
            <person name="Martens C."/>
            <person name="Maumus F."/>
            <person name="Michel G."/>
            <person name="Miranda-Saavedra D."/>
            <person name="Morales J."/>
            <person name="Moreau H."/>
            <person name="Motomura T."/>
            <person name="Nagasato C."/>
            <person name="Napoli C.A."/>
            <person name="Nelson D.R."/>
            <person name="Nyvall-Collen P."/>
            <person name="Peters A.F."/>
            <person name="Pommier C."/>
            <person name="Potin P."/>
            <person name="Poulain J."/>
            <person name="Quesneville H."/>
            <person name="Read B."/>
            <person name="Rensing S.A."/>
            <person name="Ritter A."/>
            <person name="Rousvoal S."/>
            <person name="Samanta M."/>
            <person name="Samson G."/>
            <person name="Schroeder D.C."/>
            <person name="Segurens B."/>
            <person name="Strittmatter M."/>
            <person name="Tonon T."/>
            <person name="Tregear J.W."/>
            <person name="Valentin K."/>
            <person name="von Dassow P."/>
            <person name="Yamagishi T."/>
            <person name="Van de Peer Y."/>
            <person name="Wincker P."/>
        </authorList>
    </citation>
    <scope>NUCLEOTIDE SEQUENCE [LARGE SCALE GENOMIC DNA]</scope>
    <source>
        <strain evidence="4">Ec32 / CCAP1310/4</strain>
    </source>
</reference>
<accession>D8LHE6</accession>
<dbReference type="SUPFAM" id="SSF52047">
    <property type="entry name" value="RNI-like"/>
    <property type="match status" value="1"/>
</dbReference>
<evidence type="ECO:0000256" key="2">
    <source>
        <dbReference type="SAM" id="MobiDB-lite"/>
    </source>
</evidence>
<feature type="region of interest" description="Disordered" evidence="2">
    <location>
        <begin position="1"/>
        <end position="55"/>
    </location>
</feature>
<dbReference type="EMBL" id="FN649760">
    <property type="protein sequence ID" value="CBN80263.1"/>
    <property type="molecule type" value="Genomic_DNA"/>
</dbReference>
<dbReference type="SMART" id="SM00368">
    <property type="entry name" value="LRR_RI"/>
    <property type="match status" value="6"/>
</dbReference>
<keyword evidence="4" id="KW-1185">Reference proteome</keyword>
<feature type="region of interest" description="Disordered" evidence="2">
    <location>
        <begin position="401"/>
        <end position="420"/>
    </location>
</feature>
<feature type="compositionally biased region" description="Low complexity" evidence="2">
    <location>
        <begin position="201"/>
        <end position="212"/>
    </location>
</feature>
<dbReference type="STRING" id="2880.D8LHE6"/>
<organism evidence="3 4">
    <name type="scientific">Ectocarpus siliculosus</name>
    <name type="common">Brown alga</name>
    <name type="synonym">Conferva siliculosa</name>
    <dbReference type="NCBI Taxonomy" id="2880"/>
    <lineage>
        <taxon>Eukaryota</taxon>
        <taxon>Sar</taxon>
        <taxon>Stramenopiles</taxon>
        <taxon>Ochrophyta</taxon>
        <taxon>PX clade</taxon>
        <taxon>Phaeophyceae</taxon>
        <taxon>Ectocarpales</taxon>
        <taxon>Ectocarpaceae</taxon>
        <taxon>Ectocarpus</taxon>
    </lineage>
</organism>
<feature type="coiled-coil region" evidence="1">
    <location>
        <begin position="544"/>
        <end position="583"/>
    </location>
</feature>
<feature type="compositionally biased region" description="Low complexity" evidence="2">
    <location>
        <begin position="43"/>
        <end position="55"/>
    </location>
</feature>
<dbReference type="Pfam" id="PF13516">
    <property type="entry name" value="LRR_6"/>
    <property type="match status" value="3"/>
</dbReference>
<evidence type="ECO:0000313" key="4">
    <source>
        <dbReference type="Proteomes" id="UP000002630"/>
    </source>
</evidence>
<keyword evidence="1" id="KW-0175">Coiled coil</keyword>
<dbReference type="OrthoDB" id="196566at2759"/>
<feature type="region of interest" description="Disordered" evidence="2">
    <location>
        <begin position="643"/>
        <end position="691"/>
    </location>
</feature>
<protein>
    <submittedName>
        <fullName evidence="3">Hypothetical leucine rich repeat protein</fullName>
    </submittedName>
</protein>
<feature type="compositionally biased region" description="Polar residues" evidence="2">
    <location>
        <begin position="653"/>
        <end position="663"/>
    </location>
</feature>
<dbReference type="Gene3D" id="3.80.10.10">
    <property type="entry name" value="Ribonuclease Inhibitor"/>
    <property type="match status" value="1"/>
</dbReference>
<feature type="compositionally biased region" description="Low complexity" evidence="2">
    <location>
        <begin position="664"/>
        <end position="684"/>
    </location>
</feature>
<evidence type="ECO:0000313" key="3">
    <source>
        <dbReference type="EMBL" id="CBN80263.1"/>
    </source>
</evidence>
<name>D8LHE6_ECTSI</name>
<dbReference type="PANTHER" id="PTHR24114">
    <property type="entry name" value="LEUCINE RICH REPEAT FAMILY PROTEIN"/>
    <property type="match status" value="1"/>
</dbReference>
<dbReference type="InParanoid" id="D8LHE6"/>
<gene>
    <name evidence="3" type="ORF">Esi_0191_0042</name>
</gene>
<evidence type="ECO:0000256" key="1">
    <source>
        <dbReference type="SAM" id="Coils"/>
    </source>
</evidence>